<reference evidence="1 2" key="1">
    <citation type="journal article" date="2022" name="Plant J.">
        <title>Chromosome-level genome of Camellia lanceoleosa provides a valuable resource for understanding genome evolution and self-incompatibility.</title>
        <authorList>
            <person name="Gong W."/>
            <person name="Xiao S."/>
            <person name="Wang L."/>
            <person name="Liao Z."/>
            <person name="Chang Y."/>
            <person name="Mo W."/>
            <person name="Hu G."/>
            <person name="Li W."/>
            <person name="Zhao G."/>
            <person name="Zhu H."/>
            <person name="Hu X."/>
            <person name="Ji K."/>
            <person name="Xiang X."/>
            <person name="Song Q."/>
            <person name="Yuan D."/>
            <person name="Jin S."/>
            <person name="Zhang L."/>
        </authorList>
    </citation>
    <scope>NUCLEOTIDE SEQUENCE [LARGE SCALE GENOMIC DNA]</scope>
    <source>
        <strain evidence="1">SQ_2022a</strain>
    </source>
</reference>
<sequence>MEKIKALWKPTRTLHGLDLGNHFYLIKPQLDVDISKILNVGPWFIGPHYLAVRRWELEFQATTASNTTTVVWARLIGLSIEFFDSSILCKIGARLGKLLKIDIFTKNGTRGRFAKLCIQIDLSKPLISKVKVGNITQQVAYEGLLAICFNCGIVGHRLDDCKVSSKASSIAEKHTPPSPPLSEFGSWMLVEHKKTSKSVKSGVGRAAMASTSLHLNPKVWRKKTPDSNLAPKPLPQIHVTSDPPAAVASPSAIQAASDGSKSNISISNSFQLLADPTTSILGPSLQPLTSSSSNGKKTFQSPVSSPIPPSTLTLSSSKTISPLSLKPIHRTPPKPPILLNPSKPPVCPVVNVSFTTPFQHFSDNNFSPSQLFNSHSSLSQNPLQHLSLNHLSPPPLNSSLSNVNNYSSEPLPSLLPALLPH</sequence>
<gene>
    <name evidence="1" type="ORF">LOK49_LG13G02581</name>
</gene>
<dbReference type="EMBL" id="CM045771">
    <property type="protein sequence ID" value="KAI7987330.1"/>
    <property type="molecule type" value="Genomic_DNA"/>
</dbReference>
<accession>A0ACC0FF72</accession>
<evidence type="ECO:0000313" key="2">
    <source>
        <dbReference type="Proteomes" id="UP001060215"/>
    </source>
</evidence>
<comment type="caution">
    <text evidence="1">The sequence shown here is derived from an EMBL/GenBank/DDBJ whole genome shotgun (WGS) entry which is preliminary data.</text>
</comment>
<protein>
    <submittedName>
        <fullName evidence="1">Uncharacterized protein</fullName>
    </submittedName>
</protein>
<proteinExistence type="predicted"/>
<evidence type="ECO:0000313" key="1">
    <source>
        <dbReference type="EMBL" id="KAI7987330.1"/>
    </source>
</evidence>
<dbReference type="Proteomes" id="UP001060215">
    <property type="component" value="Chromosome 14"/>
</dbReference>
<name>A0ACC0FF72_9ERIC</name>
<keyword evidence="2" id="KW-1185">Reference proteome</keyword>
<organism evidence="1 2">
    <name type="scientific">Camellia lanceoleosa</name>
    <dbReference type="NCBI Taxonomy" id="1840588"/>
    <lineage>
        <taxon>Eukaryota</taxon>
        <taxon>Viridiplantae</taxon>
        <taxon>Streptophyta</taxon>
        <taxon>Embryophyta</taxon>
        <taxon>Tracheophyta</taxon>
        <taxon>Spermatophyta</taxon>
        <taxon>Magnoliopsida</taxon>
        <taxon>eudicotyledons</taxon>
        <taxon>Gunneridae</taxon>
        <taxon>Pentapetalae</taxon>
        <taxon>asterids</taxon>
        <taxon>Ericales</taxon>
        <taxon>Theaceae</taxon>
        <taxon>Camellia</taxon>
    </lineage>
</organism>